<evidence type="ECO:0000259" key="11">
    <source>
        <dbReference type="PROSITE" id="PS50262"/>
    </source>
</evidence>
<name>A0ABM0MAA0_SACKO</name>
<keyword evidence="4 10" id="KW-1133">Transmembrane helix</keyword>
<dbReference type="PANTHER" id="PTHR24228">
    <property type="entry name" value="B2 BRADYKININ RECEPTOR/ANGIOTENSIN II RECEPTOR"/>
    <property type="match status" value="1"/>
</dbReference>
<feature type="domain" description="G-protein coupled receptors family 1 profile" evidence="11">
    <location>
        <begin position="49"/>
        <end position="302"/>
    </location>
</feature>
<evidence type="ECO:0000313" key="13">
    <source>
        <dbReference type="RefSeq" id="XP_006816941.1"/>
    </source>
</evidence>
<evidence type="ECO:0000256" key="4">
    <source>
        <dbReference type="ARBA" id="ARBA00022989"/>
    </source>
</evidence>
<feature type="transmembrane region" description="Helical" evidence="10">
    <location>
        <begin position="285"/>
        <end position="305"/>
    </location>
</feature>
<evidence type="ECO:0000256" key="10">
    <source>
        <dbReference type="SAM" id="Phobius"/>
    </source>
</evidence>
<keyword evidence="2" id="KW-1003">Cell membrane</keyword>
<dbReference type="PANTHER" id="PTHR24228:SF75">
    <property type="entry name" value="G-PROTEIN COUPLED RECEPTORS FAMILY 1 PROFILE DOMAIN-CONTAINING PROTEIN"/>
    <property type="match status" value="1"/>
</dbReference>
<evidence type="ECO:0000313" key="12">
    <source>
        <dbReference type="Proteomes" id="UP000694865"/>
    </source>
</evidence>
<keyword evidence="7 9" id="KW-0675">Receptor</keyword>
<keyword evidence="12" id="KW-1185">Reference proteome</keyword>
<sequence>MEEIDSNYSLVHYNQSLVGIHGRTTSPNLIIKAISVALLIATIIVGTVGNSLVIASITMFKRLRSPFNVLIGGLCVSDFTTCTFMTSLTIIAYVTDGNLFGYHDNSPRGNWLCKLYGCVFLQSGGASIFCMTAIAINRYLTVCRKNNNALRLTVKNNVMVATACHLTAVVFSILPLFNFSNYKYSYNERICLIDRTGLGFYYLICLSIATGLLPLLVIGYCYAHLWFKVYQSRRQVHSIATSNQRMSSKEIAITKTVFSVFLSYIMFISPYQFVVTFVLSREPPFGLAVLFFANSAVNPIIYGVCNPQLREAYRKLLSRNLCVRDHRRQIVSSIVNADPSGSTYPTDVENRTFLPPPALPHVSI</sequence>
<feature type="transmembrane region" description="Helical" evidence="10">
    <location>
        <begin position="199"/>
        <end position="223"/>
    </location>
</feature>
<keyword evidence="6 10" id="KW-0472">Membrane</keyword>
<dbReference type="PRINTS" id="PR00237">
    <property type="entry name" value="GPCRRHODOPSN"/>
</dbReference>
<feature type="transmembrane region" description="Helical" evidence="10">
    <location>
        <begin position="157"/>
        <end position="179"/>
    </location>
</feature>
<dbReference type="Pfam" id="PF00001">
    <property type="entry name" value="7tm_1"/>
    <property type="match status" value="1"/>
</dbReference>
<evidence type="ECO:0000256" key="1">
    <source>
        <dbReference type="ARBA" id="ARBA00004651"/>
    </source>
</evidence>
<dbReference type="PROSITE" id="PS00237">
    <property type="entry name" value="G_PROTEIN_RECEP_F1_1"/>
    <property type="match status" value="1"/>
</dbReference>
<protein>
    <submittedName>
        <fullName evidence="13">Melatonin receptor type 1C-like</fullName>
    </submittedName>
</protein>
<feature type="transmembrane region" description="Helical" evidence="10">
    <location>
        <begin position="67"/>
        <end position="94"/>
    </location>
</feature>
<dbReference type="Proteomes" id="UP000694865">
    <property type="component" value="Unplaced"/>
</dbReference>
<dbReference type="SUPFAM" id="SSF81321">
    <property type="entry name" value="Family A G protein-coupled receptor-like"/>
    <property type="match status" value="1"/>
</dbReference>
<proteinExistence type="inferred from homology"/>
<accession>A0ABM0MAA0</accession>
<keyword evidence="5 9" id="KW-0297">G-protein coupled receptor</keyword>
<feature type="transmembrane region" description="Helical" evidence="10">
    <location>
        <begin position="252"/>
        <end position="273"/>
    </location>
</feature>
<feature type="transmembrane region" description="Helical" evidence="10">
    <location>
        <begin position="114"/>
        <end position="136"/>
    </location>
</feature>
<feature type="transmembrane region" description="Helical" evidence="10">
    <location>
        <begin position="29"/>
        <end position="55"/>
    </location>
</feature>
<dbReference type="SMART" id="SM01381">
    <property type="entry name" value="7TM_GPCR_Srsx"/>
    <property type="match status" value="1"/>
</dbReference>
<dbReference type="InterPro" id="IPR000276">
    <property type="entry name" value="GPCR_Rhodpsn"/>
</dbReference>
<evidence type="ECO:0000256" key="3">
    <source>
        <dbReference type="ARBA" id="ARBA00022692"/>
    </source>
</evidence>
<dbReference type="GeneID" id="102803762"/>
<dbReference type="RefSeq" id="XP_006816941.1">
    <property type="nucleotide sequence ID" value="XM_006816878.1"/>
</dbReference>
<evidence type="ECO:0000256" key="2">
    <source>
        <dbReference type="ARBA" id="ARBA00022475"/>
    </source>
</evidence>
<comment type="subcellular location">
    <subcellularLocation>
        <location evidence="1">Cell membrane</location>
        <topology evidence="1">Multi-pass membrane protein</topology>
    </subcellularLocation>
</comment>
<dbReference type="InterPro" id="IPR017452">
    <property type="entry name" value="GPCR_Rhodpsn_7TM"/>
</dbReference>
<dbReference type="CDD" id="cd00637">
    <property type="entry name" value="7tm_classA_rhodopsin-like"/>
    <property type="match status" value="1"/>
</dbReference>
<dbReference type="PROSITE" id="PS50262">
    <property type="entry name" value="G_PROTEIN_RECEP_F1_2"/>
    <property type="match status" value="1"/>
</dbReference>
<evidence type="ECO:0000256" key="5">
    <source>
        <dbReference type="ARBA" id="ARBA00023040"/>
    </source>
</evidence>
<reference evidence="13" key="1">
    <citation type="submission" date="2025-08" db="UniProtKB">
        <authorList>
            <consortium name="RefSeq"/>
        </authorList>
    </citation>
    <scope>IDENTIFICATION</scope>
    <source>
        <tissue evidence="13">Testes</tissue>
    </source>
</reference>
<keyword evidence="3 9" id="KW-0812">Transmembrane</keyword>
<evidence type="ECO:0000256" key="8">
    <source>
        <dbReference type="ARBA" id="ARBA00023224"/>
    </source>
</evidence>
<evidence type="ECO:0000256" key="7">
    <source>
        <dbReference type="ARBA" id="ARBA00023170"/>
    </source>
</evidence>
<keyword evidence="8 9" id="KW-0807">Transducer</keyword>
<evidence type="ECO:0000256" key="9">
    <source>
        <dbReference type="RuleBase" id="RU000688"/>
    </source>
</evidence>
<dbReference type="Gene3D" id="1.20.1070.10">
    <property type="entry name" value="Rhodopsin 7-helix transmembrane proteins"/>
    <property type="match status" value="1"/>
</dbReference>
<comment type="similarity">
    <text evidence="9">Belongs to the G-protein coupled receptor 1 family.</text>
</comment>
<gene>
    <name evidence="13" type="primary">LOC102803762</name>
</gene>
<organism evidence="12 13">
    <name type="scientific">Saccoglossus kowalevskii</name>
    <name type="common">Acorn worm</name>
    <dbReference type="NCBI Taxonomy" id="10224"/>
    <lineage>
        <taxon>Eukaryota</taxon>
        <taxon>Metazoa</taxon>
        <taxon>Hemichordata</taxon>
        <taxon>Enteropneusta</taxon>
        <taxon>Harrimaniidae</taxon>
        <taxon>Saccoglossus</taxon>
    </lineage>
</organism>
<evidence type="ECO:0000256" key="6">
    <source>
        <dbReference type="ARBA" id="ARBA00023136"/>
    </source>
</evidence>